<dbReference type="InterPro" id="IPR025669">
    <property type="entry name" value="AAA_dom"/>
</dbReference>
<evidence type="ECO:0000256" key="13">
    <source>
        <dbReference type="ARBA" id="ARBA00022989"/>
    </source>
</evidence>
<keyword evidence="11" id="KW-0418">Kinase</keyword>
<dbReference type="Proteomes" id="UP000694300">
    <property type="component" value="Unassembled WGS sequence"/>
</dbReference>
<evidence type="ECO:0000256" key="9">
    <source>
        <dbReference type="ARBA" id="ARBA00022692"/>
    </source>
</evidence>
<evidence type="ECO:0000259" key="18">
    <source>
        <dbReference type="Pfam" id="PF13614"/>
    </source>
</evidence>
<evidence type="ECO:0000313" key="20">
    <source>
        <dbReference type="Proteomes" id="UP000694300"/>
    </source>
</evidence>
<dbReference type="PANTHER" id="PTHR32309:SF13">
    <property type="entry name" value="FERRIC ENTEROBACTIN TRANSPORT PROTEIN FEPE"/>
    <property type="match status" value="1"/>
</dbReference>
<accession>A0ABS6U5J3</accession>
<dbReference type="CDD" id="cd05387">
    <property type="entry name" value="BY-kinase"/>
    <property type="match status" value="1"/>
</dbReference>
<dbReference type="InterPro" id="IPR003856">
    <property type="entry name" value="LPS_length_determ_N"/>
</dbReference>
<feature type="compositionally biased region" description="Basic and acidic residues" evidence="16">
    <location>
        <begin position="493"/>
        <end position="512"/>
    </location>
</feature>
<feature type="region of interest" description="Disordered" evidence="16">
    <location>
        <begin position="452"/>
        <end position="512"/>
    </location>
</feature>
<evidence type="ECO:0000256" key="14">
    <source>
        <dbReference type="ARBA" id="ARBA00023136"/>
    </source>
</evidence>
<reference evidence="19 20" key="1">
    <citation type="submission" date="2020-11" db="EMBL/GenBank/DDBJ databases">
        <title>Pseudonocardia abyssalis sp. nov. and Pseudonocardia oceani sp. nov., description and phylogenomic analysis of two novel actinomycetes isolated from the deep Southern Ocean.</title>
        <authorList>
            <person name="Parra J."/>
        </authorList>
    </citation>
    <scope>NUCLEOTIDE SEQUENCE [LARGE SCALE GENOMIC DNA]</scope>
    <source>
        <strain evidence="20">KRD185</strain>
    </source>
</reference>
<evidence type="ECO:0000256" key="3">
    <source>
        <dbReference type="ARBA" id="ARBA00007316"/>
    </source>
</evidence>
<dbReference type="EC" id="2.7.10.2" evidence="5"/>
<keyword evidence="12" id="KW-0067">ATP-binding</keyword>
<evidence type="ECO:0000313" key="19">
    <source>
        <dbReference type="EMBL" id="MBW0127493.1"/>
    </source>
</evidence>
<sequence length="512" mass="54526">MRATDILRTLRERWLIVVISVLVATAAAAAASLIRPADYTAGISMYVFSQGSDSASAAYQAAQLSEQRVTSYVELVGSRRVSEDVIARLGLNIEPEELASRITASSSVNSVLIKVEVEDHSPQLAAELANTVGAVFADLVEEVERPTTPGTAALIAVRVVQEAAVPTSPSSPGLSAAITLGLLAGLAVGVGSAFARDALDNSIRSIEQLRTTTDAPNLGVLAYDSRVPKMPLTVHDDPQSARAEAFRQLRNNLQFIDLDNPCKIIVVTSAMPAEGKTTTLVNLAIALSSANSRVLVIEGDLRRPKLSDLLALDRTSGLSTVLVGRTSLDQVIQPWGGAFDLLASGPLPPNPSELLASRQMRLLLESLRGKYDVVLIDAPPLLPVADAAAVAPVTDGAILICRHGSTTTTQLARAAESLRSVNSRVLGTVLTMAPRNGPYSYGRYNSLYRTETRSRDERIGDGPMSVRPAMRPTWTEPRELGPGRAAGPASSDRFADRTGRMQRVERDGPNRG</sequence>
<keyword evidence="8 19" id="KW-0808">Transferase</keyword>
<gene>
    <name evidence="19" type="ORF">I4I82_07325</name>
</gene>
<keyword evidence="10" id="KW-0547">Nucleotide-binding</keyword>
<dbReference type="InterPro" id="IPR050445">
    <property type="entry name" value="Bact_polysacc_biosynth/exp"/>
</dbReference>
<evidence type="ECO:0000256" key="5">
    <source>
        <dbReference type="ARBA" id="ARBA00011903"/>
    </source>
</evidence>
<evidence type="ECO:0000256" key="8">
    <source>
        <dbReference type="ARBA" id="ARBA00022679"/>
    </source>
</evidence>
<organism evidence="19 20">
    <name type="scientific">Pseudonocardia oceani</name>
    <dbReference type="NCBI Taxonomy" id="2792013"/>
    <lineage>
        <taxon>Bacteria</taxon>
        <taxon>Bacillati</taxon>
        <taxon>Actinomycetota</taxon>
        <taxon>Actinomycetes</taxon>
        <taxon>Pseudonocardiales</taxon>
        <taxon>Pseudonocardiaceae</taxon>
        <taxon>Pseudonocardia</taxon>
    </lineage>
</organism>
<dbReference type="Pfam" id="PF13614">
    <property type="entry name" value="AAA_31"/>
    <property type="match status" value="1"/>
</dbReference>
<protein>
    <recommendedName>
        <fullName evidence="5">non-specific protein-tyrosine kinase</fullName>
        <ecNumber evidence="5">2.7.10.2</ecNumber>
    </recommendedName>
</protein>
<keyword evidence="9" id="KW-0812">Transmembrane</keyword>
<evidence type="ECO:0000256" key="15">
    <source>
        <dbReference type="ARBA" id="ARBA00051245"/>
    </source>
</evidence>
<comment type="similarity">
    <text evidence="2">Belongs to the CpsC/CapA family.</text>
</comment>
<evidence type="ECO:0000256" key="1">
    <source>
        <dbReference type="ARBA" id="ARBA00004429"/>
    </source>
</evidence>
<comment type="caution">
    <text evidence="19">The sequence shown here is derived from an EMBL/GenBank/DDBJ whole genome shotgun (WGS) entry which is preliminary data.</text>
</comment>
<evidence type="ECO:0000256" key="2">
    <source>
        <dbReference type="ARBA" id="ARBA00006683"/>
    </source>
</evidence>
<evidence type="ECO:0000256" key="12">
    <source>
        <dbReference type="ARBA" id="ARBA00022840"/>
    </source>
</evidence>
<comment type="subcellular location">
    <subcellularLocation>
        <location evidence="1">Cell inner membrane</location>
        <topology evidence="1">Multi-pass membrane protein</topology>
    </subcellularLocation>
</comment>
<keyword evidence="7" id="KW-0997">Cell inner membrane</keyword>
<evidence type="ECO:0000256" key="7">
    <source>
        <dbReference type="ARBA" id="ARBA00022519"/>
    </source>
</evidence>
<keyword evidence="14" id="KW-0472">Membrane</keyword>
<comment type="similarity">
    <text evidence="4">Belongs to the etk/wzc family.</text>
</comment>
<comment type="similarity">
    <text evidence="3">Belongs to the CpsD/CapB family.</text>
</comment>
<dbReference type="Pfam" id="PF02706">
    <property type="entry name" value="Wzz"/>
    <property type="match status" value="1"/>
</dbReference>
<dbReference type="RefSeq" id="WP_218595559.1">
    <property type="nucleotide sequence ID" value="NZ_JADQDE010000170.1"/>
</dbReference>
<evidence type="ECO:0000256" key="4">
    <source>
        <dbReference type="ARBA" id="ARBA00008883"/>
    </source>
</evidence>
<evidence type="ECO:0000256" key="16">
    <source>
        <dbReference type="SAM" id="MobiDB-lite"/>
    </source>
</evidence>
<keyword evidence="13" id="KW-1133">Transmembrane helix</keyword>
<evidence type="ECO:0000256" key="10">
    <source>
        <dbReference type="ARBA" id="ARBA00022741"/>
    </source>
</evidence>
<dbReference type="PANTHER" id="PTHR32309">
    <property type="entry name" value="TYROSINE-PROTEIN KINASE"/>
    <property type="match status" value="1"/>
</dbReference>
<comment type="catalytic activity">
    <reaction evidence="15">
        <text>L-tyrosyl-[protein] + ATP = O-phospho-L-tyrosyl-[protein] + ADP + H(+)</text>
        <dbReference type="Rhea" id="RHEA:10596"/>
        <dbReference type="Rhea" id="RHEA-COMP:10136"/>
        <dbReference type="Rhea" id="RHEA-COMP:20101"/>
        <dbReference type="ChEBI" id="CHEBI:15378"/>
        <dbReference type="ChEBI" id="CHEBI:30616"/>
        <dbReference type="ChEBI" id="CHEBI:46858"/>
        <dbReference type="ChEBI" id="CHEBI:61978"/>
        <dbReference type="ChEBI" id="CHEBI:456216"/>
        <dbReference type="EC" id="2.7.10.2"/>
    </reaction>
</comment>
<dbReference type="EMBL" id="JADQDF010000001">
    <property type="protein sequence ID" value="MBW0127493.1"/>
    <property type="molecule type" value="Genomic_DNA"/>
</dbReference>
<proteinExistence type="inferred from homology"/>
<evidence type="ECO:0000259" key="17">
    <source>
        <dbReference type="Pfam" id="PF02706"/>
    </source>
</evidence>
<evidence type="ECO:0000256" key="6">
    <source>
        <dbReference type="ARBA" id="ARBA00022475"/>
    </source>
</evidence>
<dbReference type="GO" id="GO:0004715">
    <property type="term" value="F:non-membrane spanning protein tyrosine kinase activity"/>
    <property type="evidence" value="ECO:0007669"/>
    <property type="project" value="UniProtKB-EC"/>
</dbReference>
<keyword evidence="6" id="KW-1003">Cell membrane</keyword>
<dbReference type="NCBIfam" id="TIGR01007">
    <property type="entry name" value="eps_fam"/>
    <property type="match status" value="1"/>
</dbReference>
<feature type="domain" description="AAA" evidence="18">
    <location>
        <begin position="263"/>
        <end position="390"/>
    </location>
</feature>
<feature type="domain" description="Polysaccharide chain length determinant N-terminal" evidence="17">
    <location>
        <begin position="5"/>
        <end position="88"/>
    </location>
</feature>
<keyword evidence="20" id="KW-1185">Reference proteome</keyword>
<evidence type="ECO:0000256" key="11">
    <source>
        <dbReference type="ARBA" id="ARBA00022777"/>
    </source>
</evidence>
<name>A0ABS6U5J3_9PSEU</name>
<dbReference type="InterPro" id="IPR005702">
    <property type="entry name" value="Wzc-like_C"/>
</dbReference>